<dbReference type="AlphaFoldDB" id="A0A812S763"/>
<reference evidence="2" key="1">
    <citation type="submission" date="2021-02" db="EMBL/GenBank/DDBJ databases">
        <authorList>
            <person name="Dougan E. K."/>
            <person name="Rhodes N."/>
            <person name="Thang M."/>
            <person name="Chan C."/>
        </authorList>
    </citation>
    <scope>NUCLEOTIDE SEQUENCE</scope>
</reference>
<dbReference type="EMBL" id="CAJNDS010002414">
    <property type="protein sequence ID" value="CAE7466111.1"/>
    <property type="molecule type" value="Genomic_DNA"/>
</dbReference>
<sequence>MVRPSFKNVSTGIAPVQSLPPTDRKLFLRSTSQESFAGQRHPAPRSCLKYSSQGLGQILYVGQKRTIHAGVPQKVAELAQRSMCEYTSNFREAPLLGASVNRQLAESFRDANRSSQKPAPIPSVKSSYAEAHSVAEACG</sequence>
<evidence type="ECO:0000313" key="3">
    <source>
        <dbReference type="Proteomes" id="UP000604046"/>
    </source>
</evidence>
<feature type="region of interest" description="Disordered" evidence="1">
    <location>
        <begin position="108"/>
        <end position="139"/>
    </location>
</feature>
<evidence type="ECO:0000313" key="2">
    <source>
        <dbReference type="EMBL" id="CAE7466111.1"/>
    </source>
</evidence>
<protein>
    <submittedName>
        <fullName evidence="2">Uncharacterized protein</fullName>
    </submittedName>
</protein>
<evidence type="ECO:0000256" key="1">
    <source>
        <dbReference type="SAM" id="MobiDB-lite"/>
    </source>
</evidence>
<keyword evidence="3" id="KW-1185">Reference proteome</keyword>
<name>A0A812S763_9DINO</name>
<comment type="caution">
    <text evidence="2">The sequence shown here is derived from an EMBL/GenBank/DDBJ whole genome shotgun (WGS) entry which is preliminary data.</text>
</comment>
<dbReference type="Proteomes" id="UP000604046">
    <property type="component" value="Unassembled WGS sequence"/>
</dbReference>
<organism evidence="2 3">
    <name type="scientific">Symbiodinium natans</name>
    <dbReference type="NCBI Taxonomy" id="878477"/>
    <lineage>
        <taxon>Eukaryota</taxon>
        <taxon>Sar</taxon>
        <taxon>Alveolata</taxon>
        <taxon>Dinophyceae</taxon>
        <taxon>Suessiales</taxon>
        <taxon>Symbiodiniaceae</taxon>
        <taxon>Symbiodinium</taxon>
    </lineage>
</organism>
<accession>A0A812S763</accession>
<proteinExistence type="predicted"/>
<gene>
    <name evidence="2" type="ORF">SNAT2548_LOCUS26031</name>
</gene>
<dbReference type="OrthoDB" id="419263at2759"/>